<feature type="domain" description="HTH cro/C1-type" evidence="2">
    <location>
        <begin position="13"/>
        <end position="67"/>
    </location>
</feature>
<sequence>MEGAVAANEQHPIAVRRLQLDFTQEGLADEVDVDPRTVQRWEAGERKPQPWTRPKLAKVLRVTREQLDAMVDWVSSGAHTLDVPADWGTAPGTGAAFREQAQSGRLEPAGRDRSFYDPELTPSPRRQPNLPEIDDMHRREALRMASMVTAMLALRPTSDDSPADANFDVTDYTQFNAALWAVYASTASKAEVLPLVRTQLGILTAELERGHSLAATQQIAAAASDLYQLKGEIHFDSNDYTLAADSYDLAARNGETAGDFDLWACAMIRHSFLSVYERRFDNAAPMLDLATGLARRGDNNLSTRYWVAAVQAETFAGLGDMAACQRALDTAEEVHGLTGTIHNGGWLRFDGSRLAEQRGSCYATLGQHHMAEAELTKALRHKLSPRRRASVHADLAIIGAHRRDRDQVIAHAHTAMADAVSTSSDYIRRKLGGLQRHLVPLLGDKQVQQLSGEIKALTPAPATR</sequence>
<feature type="region of interest" description="Disordered" evidence="1">
    <location>
        <begin position="98"/>
        <end position="132"/>
    </location>
</feature>
<dbReference type="Pfam" id="PF01381">
    <property type="entry name" value="HTH_3"/>
    <property type="match status" value="1"/>
</dbReference>
<dbReference type="SMART" id="SM00530">
    <property type="entry name" value="HTH_XRE"/>
    <property type="match status" value="1"/>
</dbReference>
<dbReference type="CDD" id="cd00093">
    <property type="entry name" value="HTH_XRE"/>
    <property type="match status" value="1"/>
</dbReference>
<protein>
    <recommendedName>
        <fullName evidence="2">HTH cro/C1-type domain-containing protein</fullName>
    </recommendedName>
</protein>
<reference evidence="3" key="1">
    <citation type="journal article" date="2013" name="Proc. Natl. Acad. Sci. U.S.A.">
        <title>Mapping gene clusters within arrayed metagenomic libraries to expand the structural diversity of biomedically relevant natural products.</title>
        <authorList>
            <person name="Owen J.G."/>
            <person name="Reddy B.V."/>
            <person name="Ternei M.A."/>
            <person name="Charlop-Powers Z."/>
            <person name="Calle P.Y."/>
            <person name="Kim J.H."/>
            <person name="Brady S.F."/>
        </authorList>
    </citation>
    <scope>NUCLEOTIDE SEQUENCE</scope>
</reference>
<evidence type="ECO:0000313" key="3">
    <source>
        <dbReference type="EMBL" id="AGS49583.1"/>
    </source>
</evidence>
<dbReference type="SUPFAM" id="SSF48452">
    <property type="entry name" value="TPR-like"/>
    <property type="match status" value="1"/>
</dbReference>
<dbReference type="InterPro" id="IPR011990">
    <property type="entry name" value="TPR-like_helical_dom_sf"/>
</dbReference>
<dbReference type="EMBL" id="KF264549">
    <property type="protein sequence ID" value="AGS49583.1"/>
    <property type="molecule type" value="Genomic_DNA"/>
</dbReference>
<proteinExistence type="predicted"/>
<accession>S5TMH2</accession>
<dbReference type="InterPro" id="IPR001387">
    <property type="entry name" value="Cro/C1-type_HTH"/>
</dbReference>
<dbReference type="AlphaFoldDB" id="S5TMH2"/>
<dbReference type="Gene3D" id="1.25.40.10">
    <property type="entry name" value="Tetratricopeptide repeat domain"/>
    <property type="match status" value="1"/>
</dbReference>
<evidence type="ECO:0000259" key="2">
    <source>
        <dbReference type="PROSITE" id="PS50943"/>
    </source>
</evidence>
<dbReference type="SUPFAM" id="SSF47413">
    <property type="entry name" value="lambda repressor-like DNA-binding domains"/>
    <property type="match status" value="1"/>
</dbReference>
<dbReference type="Gene3D" id="1.10.260.40">
    <property type="entry name" value="lambda repressor-like DNA-binding domains"/>
    <property type="match status" value="1"/>
</dbReference>
<dbReference type="GO" id="GO:0003677">
    <property type="term" value="F:DNA binding"/>
    <property type="evidence" value="ECO:0007669"/>
    <property type="project" value="InterPro"/>
</dbReference>
<organism evidence="3">
    <name type="scientific">uncultured bacterium esnapd10</name>
    <dbReference type="NCBI Taxonomy" id="1366590"/>
    <lineage>
        <taxon>Bacteria</taxon>
        <taxon>environmental samples</taxon>
    </lineage>
</organism>
<evidence type="ECO:0000256" key="1">
    <source>
        <dbReference type="SAM" id="MobiDB-lite"/>
    </source>
</evidence>
<name>S5TMH2_9BACT</name>
<dbReference type="InterPro" id="IPR010982">
    <property type="entry name" value="Lambda_DNA-bd_dom_sf"/>
</dbReference>
<dbReference type="PROSITE" id="PS50943">
    <property type="entry name" value="HTH_CROC1"/>
    <property type="match status" value="1"/>
</dbReference>